<keyword evidence="2" id="KW-1185">Reference proteome</keyword>
<dbReference type="OrthoDB" id="2418900at2759"/>
<protein>
    <submittedName>
        <fullName evidence="1">Uncharacterized protein</fullName>
    </submittedName>
</protein>
<sequence>MGKTMFEDIRDEQVALGLDPWAPFADNAEWELASWLFKRVGKTAIDDFLKLPIVRPFVNAHARERLGTSYKSAYLLFKQIDQLPRGADWKLKRIEVRGKETDEEGNTLTEDLELWYRDPVECIKTLLANPTLKDSMAYEPEHVYDDKEAKVRRYDEMWTGDWWWETQVRRVPPLYDFELNELLAFQGRLPEGAVVAPVILASDKTALSQFSGNKTAWPVYMTLGNISKDVRRQASSGATILLGYLPVAKLGGLESYRLFHHCMNIILEPLINAGTDGISLTCPDGIIRHLFPILAA</sequence>
<dbReference type="RefSeq" id="XP_007762509.1">
    <property type="nucleotide sequence ID" value="XM_007764319.1"/>
</dbReference>
<evidence type="ECO:0000313" key="2">
    <source>
        <dbReference type="Proteomes" id="UP000053558"/>
    </source>
</evidence>
<organism evidence="1 2">
    <name type="scientific">Coniophora puteana (strain RWD-64-598)</name>
    <name type="common">Brown rot fungus</name>
    <dbReference type="NCBI Taxonomy" id="741705"/>
    <lineage>
        <taxon>Eukaryota</taxon>
        <taxon>Fungi</taxon>
        <taxon>Dikarya</taxon>
        <taxon>Basidiomycota</taxon>
        <taxon>Agaricomycotina</taxon>
        <taxon>Agaricomycetes</taxon>
        <taxon>Agaricomycetidae</taxon>
        <taxon>Boletales</taxon>
        <taxon>Coniophorineae</taxon>
        <taxon>Coniophoraceae</taxon>
        <taxon>Coniophora</taxon>
    </lineage>
</organism>
<accession>A0A5M3N3N9</accession>
<name>A0A5M3N3N9_CONPW</name>
<dbReference type="OMA" id="AFASHRH"/>
<reference evidence="2" key="1">
    <citation type="journal article" date="2012" name="Science">
        <title>The Paleozoic origin of enzymatic lignin decomposition reconstructed from 31 fungal genomes.</title>
        <authorList>
            <person name="Floudas D."/>
            <person name="Binder M."/>
            <person name="Riley R."/>
            <person name="Barry K."/>
            <person name="Blanchette R.A."/>
            <person name="Henrissat B."/>
            <person name="Martinez A.T."/>
            <person name="Otillar R."/>
            <person name="Spatafora J.W."/>
            <person name="Yadav J.S."/>
            <person name="Aerts A."/>
            <person name="Benoit I."/>
            <person name="Boyd A."/>
            <person name="Carlson A."/>
            <person name="Copeland A."/>
            <person name="Coutinho P.M."/>
            <person name="de Vries R.P."/>
            <person name="Ferreira P."/>
            <person name="Findley K."/>
            <person name="Foster B."/>
            <person name="Gaskell J."/>
            <person name="Glotzer D."/>
            <person name="Gorecki P."/>
            <person name="Heitman J."/>
            <person name="Hesse C."/>
            <person name="Hori C."/>
            <person name="Igarashi K."/>
            <person name="Jurgens J.A."/>
            <person name="Kallen N."/>
            <person name="Kersten P."/>
            <person name="Kohler A."/>
            <person name="Kuees U."/>
            <person name="Kumar T.K.A."/>
            <person name="Kuo A."/>
            <person name="LaButti K."/>
            <person name="Larrondo L.F."/>
            <person name="Lindquist E."/>
            <person name="Ling A."/>
            <person name="Lombard V."/>
            <person name="Lucas S."/>
            <person name="Lundell T."/>
            <person name="Martin R."/>
            <person name="McLaughlin D.J."/>
            <person name="Morgenstern I."/>
            <person name="Morin E."/>
            <person name="Murat C."/>
            <person name="Nagy L.G."/>
            <person name="Nolan M."/>
            <person name="Ohm R.A."/>
            <person name="Patyshakuliyeva A."/>
            <person name="Rokas A."/>
            <person name="Ruiz-Duenas F.J."/>
            <person name="Sabat G."/>
            <person name="Salamov A."/>
            <person name="Samejima M."/>
            <person name="Schmutz J."/>
            <person name="Slot J.C."/>
            <person name="St John F."/>
            <person name="Stenlid J."/>
            <person name="Sun H."/>
            <person name="Sun S."/>
            <person name="Syed K."/>
            <person name="Tsang A."/>
            <person name="Wiebenga A."/>
            <person name="Young D."/>
            <person name="Pisabarro A."/>
            <person name="Eastwood D.C."/>
            <person name="Martin F."/>
            <person name="Cullen D."/>
            <person name="Grigoriev I.V."/>
            <person name="Hibbett D.S."/>
        </authorList>
    </citation>
    <scope>NUCLEOTIDE SEQUENCE [LARGE SCALE GENOMIC DNA]</scope>
    <source>
        <strain evidence="2">RWD-64-598 SS2</strain>
    </source>
</reference>
<dbReference type="AlphaFoldDB" id="A0A5M3N3N9"/>
<dbReference type="EMBL" id="JH711573">
    <property type="protein sequence ID" value="EIW86022.1"/>
    <property type="molecule type" value="Genomic_DNA"/>
</dbReference>
<dbReference type="Pfam" id="PF18759">
    <property type="entry name" value="Plavaka"/>
    <property type="match status" value="1"/>
</dbReference>
<evidence type="ECO:0000313" key="1">
    <source>
        <dbReference type="EMBL" id="EIW86022.1"/>
    </source>
</evidence>
<dbReference type="KEGG" id="cput:CONPUDRAFT_45251"/>
<gene>
    <name evidence="1" type="ORF">CONPUDRAFT_45251</name>
</gene>
<dbReference type="GeneID" id="19207060"/>
<dbReference type="InterPro" id="IPR041078">
    <property type="entry name" value="Plavaka"/>
</dbReference>
<dbReference type="Proteomes" id="UP000053558">
    <property type="component" value="Unassembled WGS sequence"/>
</dbReference>
<proteinExistence type="predicted"/>
<comment type="caution">
    <text evidence="1">The sequence shown here is derived from an EMBL/GenBank/DDBJ whole genome shotgun (WGS) entry which is preliminary data.</text>
</comment>